<feature type="chain" id="PRO_5046935625" description="DUF11 domain-containing protein" evidence="2">
    <location>
        <begin position="22"/>
        <end position="311"/>
    </location>
</feature>
<keyword evidence="4" id="KW-1185">Reference proteome</keyword>
<evidence type="ECO:0000313" key="3">
    <source>
        <dbReference type="EMBL" id="MBJ6122099.1"/>
    </source>
</evidence>
<sequence length="311" mass="30543">MIGRACPIVLALLCMAQSAPASGQTRAGTAIVNTASISYTLDGTDYQAPSNSVTIVVAERLDVGLAPQGSVPVVDETPGTVPLVLTNLGSGQESFTIDVSASVTTIALDGVAIDRNGDGRFDAATDTMLTGPTPVMQPGESLPLLAIVAATPGMTAAGGDLHVTATAITGSGPTTETFPGAGDGGGDAVVGDTGATASADIPFLGPNAAGPTLSKSQAVVAPDGSAQPVSGAVVTYTLVARFPDATRTARIDDPVPAGTTYLPGSLSLDGAVLSDAADGDAGSAGPRTISVVLGDTAPGAMRTVSFKVRLP</sequence>
<organism evidence="3 4">
    <name type="scientific">Sphingomonas mollis</name>
    <dbReference type="NCBI Taxonomy" id="2795726"/>
    <lineage>
        <taxon>Bacteria</taxon>
        <taxon>Pseudomonadati</taxon>
        <taxon>Pseudomonadota</taxon>
        <taxon>Alphaproteobacteria</taxon>
        <taxon>Sphingomonadales</taxon>
        <taxon>Sphingomonadaceae</taxon>
        <taxon>Sphingomonas</taxon>
    </lineage>
</organism>
<comment type="caution">
    <text evidence="3">The sequence shown here is derived from an EMBL/GenBank/DDBJ whole genome shotgun (WGS) entry which is preliminary data.</text>
</comment>
<gene>
    <name evidence="3" type="ORF">JAO74_09875</name>
</gene>
<evidence type="ECO:0008006" key="5">
    <source>
        <dbReference type="Google" id="ProtNLM"/>
    </source>
</evidence>
<evidence type="ECO:0000256" key="1">
    <source>
        <dbReference type="SAM" id="MobiDB-lite"/>
    </source>
</evidence>
<reference evidence="4" key="1">
    <citation type="submission" date="2020-12" db="EMBL/GenBank/DDBJ databases">
        <title>Hymenobacter sp.</title>
        <authorList>
            <person name="Kim M.K."/>
        </authorList>
    </citation>
    <scope>NUCLEOTIDE SEQUENCE [LARGE SCALE GENOMIC DNA]</scope>
    <source>
        <strain evidence="4">BT553</strain>
    </source>
</reference>
<name>A0ABS0XPX9_9SPHN</name>
<evidence type="ECO:0000256" key="2">
    <source>
        <dbReference type="SAM" id="SignalP"/>
    </source>
</evidence>
<accession>A0ABS0XPX9</accession>
<dbReference type="Proteomes" id="UP000640426">
    <property type="component" value="Unassembled WGS sequence"/>
</dbReference>
<proteinExistence type="predicted"/>
<protein>
    <recommendedName>
        <fullName evidence="5">DUF11 domain-containing protein</fullName>
    </recommendedName>
</protein>
<evidence type="ECO:0000313" key="4">
    <source>
        <dbReference type="Proteomes" id="UP000640426"/>
    </source>
</evidence>
<dbReference type="EMBL" id="JAELXS010000005">
    <property type="protein sequence ID" value="MBJ6122099.1"/>
    <property type="molecule type" value="Genomic_DNA"/>
</dbReference>
<feature type="region of interest" description="Disordered" evidence="1">
    <location>
        <begin position="170"/>
        <end position="191"/>
    </location>
</feature>
<keyword evidence="2" id="KW-0732">Signal</keyword>
<feature type="signal peptide" evidence="2">
    <location>
        <begin position="1"/>
        <end position="21"/>
    </location>
</feature>
<dbReference type="RefSeq" id="WP_199037505.1">
    <property type="nucleotide sequence ID" value="NZ_JAELXS010000005.1"/>
</dbReference>